<sequence>MYQPDSIYRINAVKRRIVSFGGGTKAALIYSYDKQGRLTDYGLTDNETGKRFQLKILYNYDSTGKINTDVEIDEDSSYNKHSIYNYNTSGQLVSKYTFDNAETLVEKDTVTYDPLNETETFFHADTIYRQQTAVYEDGYIFAYTRFYGYEYEDGKKETWKYEFKNYLDMKKRIVQRDNSLTKPSLIVEYSYAKNGLLIKRTERFTNPKIKQSRIQLISYEYW</sequence>
<dbReference type="EMBL" id="LVYD01000002">
    <property type="protein sequence ID" value="OQP66499.1"/>
    <property type="molecule type" value="Genomic_DNA"/>
</dbReference>
<evidence type="ECO:0000313" key="1">
    <source>
        <dbReference type="EMBL" id="OQP66499.1"/>
    </source>
</evidence>
<protein>
    <recommendedName>
        <fullName evidence="3">DUF4595 domain-containing protein</fullName>
    </recommendedName>
</protein>
<dbReference type="STRING" id="1703345.A3860_13500"/>
<dbReference type="AlphaFoldDB" id="A0A1V9G778"/>
<proteinExistence type="predicted"/>
<evidence type="ECO:0008006" key="3">
    <source>
        <dbReference type="Google" id="ProtNLM"/>
    </source>
</evidence>
<evidence type="ECO:0000313" key="2">
    <source>
        <dbReference type="Proteomes" id="UP000192796"/>
    </source>
</evidence>
<reference evidence="1 2" key="1">
    <citation type="submission" date="2016-03" db="EMBL/GenBank/DDBJ databases">
        <title>Niastella vici sp. nov., isolated from farmland soil.</title>
        <authorList>
            <person name="Chen L."/>
            <person name="Wang D."/>
            <person name="Yang S."/>
            <person name="Wang G."/>
        </authorList>
    </citation>
    <scope>NUCLEOTIDE SEQUENCE [LARGE SCALE GENOMIC DNA]</scope>
    <source>
        <strain evidence="1 2">DJ57</strain>
    </source>
</reference>
<dbReference type="Proteomes" id="UP000192796">
    <property type="component" value="Unassembled WGS sequence"/>
</dbReference>
<name>A0A1V9G778_9BACT</name>
<gene>
    <name evidence="1" type="ORF">A3860_13500</name>
</gene>
<keyword evidence="2" id="KW-1185">Reference proteome</keyword>
<organism evidence="1 2">
    <name type="scientific">Niastella vici</name>
    <dbReference type="NCBI Taxonomy" id="1703345"/>
    <lineage>
        <taxon>Bacteria</taxon>
        <taxon>Pseudomonadati</taxon>
        <taxon>Bacteroidota</taxon>
        <taxon>Chitinophagia</taxon>
        <taxon>Chitinophagales</taxon>
        <taxon>Chitinophagaceae</taxon>
        <taxon>Niastella</taxon>
    </lineage>
</organism>
<comment type="caution">
    <text evidence="1">The sequence shown here is derived from an EMBL/GenBank/DDBJ whole genome shotgun (WGS) entry which is preliminary data.</text>
</comment>
<accession>A0A1V9G778</accession>